<reference evidence="1" key="1">
    <citation type="submission" date="2020-02" db="EMBL/GenBank/DDBJ databases">
        <authorList>
            <person name="Meier V. D."/>
        </authorList>
    </citation>
    <scope>NUCLEOTIDE SEQUENCE</scope>
    <source>
        <strain evidence="1">AVDCRST_MAG96</strain>
    </source>
</reference>
<evidence type="ECO:0000313" key="1">
    <source>
        <dbReference type="EMBL" id="CAA9536077.1"/>
    </source>
</evidence>
<protein>
    <submittedName>
        <fullName evidence="1">Uncharacterized protein</fullName>
    </submittedName>
</protein>
<accession>A0A6J4U118</accession>
<name>A0A6J4U118_9BACT</name>
<dbReference type="EMBL" id="CADCVN010001532">
    <property type="protein sequence ID" value="CAA9536077.1"/>
    <property type="molecule type" value="Genomic_DNA"/>
</dbReference>
<sequence>MNLITASTIDCCCFAFHLFVHQNINQYETDSFIECDFNF</sequence>
<proteinExistence type="predicted"/>
<gene>
    <name evidence="1" type="ORF">AVDCRST_MAG96-3919</name>
</gene>
<dbReference type="AlphaFoldDB" id="A0A6J4U118"/>
<organism evidence="1">
    <name type="scientific">uncultured Segetibacter sp</name>
    <dbReference type="NCBI Taxonomy" id="481133"/>
    <lineage>
        <taxon>Bacteria</taxon>
        <taxon>Pseudomonadati</taxon>
        <taxon>Bacteroidota</taxon>
        <taxon>Chitinophagia</taxon>
        <taxon>Chitinophagales</taxon>
        <taxon>Chitinophagaceae</taxon>
        <taxon>Segetibacter</taxon>
        <taxon>environmental samples</taxon>
    </lineage>
</organism>